<accession>A0A9W9LSR5</accession>
<name>A0A9W9LSR5_9EURO</name>
<dbReference type="Pfam" id="PF20248">
    <property type="entry name" value="DUF6603"/>
    <property type="match status" value="1"/>
</dbReference>
<dbReference type="OrthoDB" id="5352492at2759"/>
<gene>
    <name evidence="2" type="ORF">N7482_001083</name>
</gene>
<dbReference type="Proteomes" id="UP001149163">
    <property type="component" value="Unassembled WGS sequence"/>
</dbReference>
<dbReference type="GeneID" id="81422384"/>
<reference evidence="2" key="1">
    <citation type="submission" date="2022-11" db="EMBL/GenBank/DDBJ databases">
        <authorList>
            <person name="Petersen C."/>
        </authorList>
    </citation>
    <scope>NUCLEOTIDE SEQUENCE</scope>
    <source>
        <strain evidence="2">IBT 26290</strain>
    </source>
</reference>
<protein>
    <recommendedName>
        <fullName evidence="1">DUF6603 domain-containing protein</fullName>
    </recommendedName>
</protein>
<dbReference type="InterPro" id="IPR046538">
    <property type="entry name" value="DUF6603"/>
</dbReference>
<evidence type="ECO:0000313" key="3">
    <source>
        <dbReference type="Proteomes" id="UP001149163"/>
    </source>
</evidence>
<comment type="caution">
    <text evidence="2">The sequence shown here is derived from an EMBL/GenBank/DDBJ whole genome shotgun (WGS) entry which is preliminary data.</text>
</comment>
<proteinExistence type="predicted"/>
<dbReference type="EMBL" id="JAPQKN010000001">
    <property type="protein sequence ID" value="KAJ5175206.1"/>
    <property type="molecule type" value="Genomic_DNA"/>
</dbReference>
<evidence type="ECO:0000259" key="1">
    <source>
        <dbReference type="Pfam" id="PF20248"/>
    </source>
</evidence>
<keyword evidence="3" id="KW-1185">Reference proteome</keyword>
<organism evidence="2 3">
    <name type="scientific">Penicillium canariense</name>
    <dbReference type="NCBI Taxonomy" id="189055"/>
    <lineage>
        <taxon>Eukaryota</taxon>
        <taxon>Fungi</taxon>
        <taxon>Dikarya</taxon>
        <taxon>Ascomycota</taxon>
        <taxon>Pezizomycotina</taxon>
        <taxon>Eurotiomycetes</taxon>
        <taxon>Eurotiomycetidae</taxon>
        <taxon>Eurotiales</taxon>
        <taxon>Aspergillaceae</taxon>
        <taxon>Penicillium</taxon>
    </lineage>
</organism>
<dbReference type="RefSeq" id="XP_056546814.1">
    <property type="nucleotide sequence ID" value="XM_056683208.1"/>
</dbReference>
<reference evidence="2" key="2">
    <citation type="journal article" date="2023" name="IMA Fungus">
        <title>Comparative genomic study of the Penicillium genus elucidates a diverse pangenome and 15 lateral gene transfer events.</title>
        <authorList>
            <person name="Petersen C."/>
            <person name="Sorensen T."/>
            <person name="Nielsen M.R."/>
            <person name="Sondergaard T.E."/>
            <person name="Sorensen J.L."/>
            <person name="Fitzpatrick D.A."/>
            <person name="Frisvad J.C."/>
            <person name="Nielsen K.L."/>
        </authorList>
    </citation>
    <scope>NUCLEOTIDE SEQUENCE</scope>
    <source>
        <strain evidence="2">IBT 26290</strain>
    </source>
</reference>
<evidence type="ECO:0000313" key="2">
    <source>
        <dbReference type="EMBL" id="KAJ5175206.1"/>
    </source>
</evidence>
<sequence length="429" mass="45986">MGGGTLRAAFSCGPLGAHFDAWADFLINYHPFYFQGSVGVSVGVDFTLDLWICSIHISVDIGASLWLQGPPFQGVVHVDFWVFGFDIAFGSGDIPAAPLDWPTFWNLLLQVNEQDPSSSVTSGPDAELVLVVQTGAVPSQGKIQSPEVSPWVVRAGTFSFRVQTRMPLTNAICNGDSTGSLNAKDYTDKDIYSKPMQKSDTFESEMTITIAGVTDSFRLTPVMKQLPVAIWGQYDKETDPSHSSKGNYIPSLMDADAPTVNLMSGVILTAPLPIKGNDTIPTFNAIHANRTDVNVNGDPPLAKTPSIQGSEFVPPSKGPEAGPGTVRTTWAAAGKAEQVEAVEEAASPAYGTVASPRLPSPPSPLDQFVVEWSTLFGWPVNVPILNPKTGDVLQMPLSAEPPTESLLSDLATYESYYVTDPRIAQPITV</sequence>
<feature type="domain" description="DUF6603" evidence="1">
    <location>
        <begin position="1"/>
        <end position="163"/>
    </location>
</feature>
<dbReference type="AlphaFoldDB" id="A0A9W9LSR5"/>